<evidence type="ECO:0000256" key="3">
    <source>
        <dbReference type="ARBA" id="ARBA00022839"/>
    </source>
</evidence>
<dbReference type="EMBL" id="BMVW01000001">
    <property type="protein sequence ID" value="GGY94019.1"/>
    <property type="molecule type" value="Genomic_DNA"/>
</dbReference>
<evidence type="ECO:0000313" key="5">
    <source>
        <dbReference type="EMBL" id="GGY94019.1"/>
    </source>
</evidence>
<feature type="domain" description="Exonuclease" evidence="4">
    <location>
        <begin position="31"/>
        <end position="212"/>
    </location>
</feature>
<comment type="caution">
    <text evidence="5">The sequence shown here is derived from an EMBL/GenBank/DDBJ whole genome shotgun (WGS) entry which is preliminary data.</text>
</comment>
<dbReference type="GO" id="GO:0003676">
    <property type="term" value="F:nucleic acid binding"/>
    <property type="evidence" value="ECO:0007669"/>
    <property type="project" value="InterPro"/>
</dbReference>
<evidence type="ECO:0000259" key="4">
    <source>
        <dbReference type="SMART" id="SM00479"/>
    </source>
</evidence>
<keyword evidence="6" id="KW-1185">Reference proteome</keyword>
<dbReference type="Proteomes" id="UP000622166">
    <property type="component" value="Unassembled WGS sequence"/>
</dbReference>
<dbReference type="InterPro" id="IPR051274">
    <property type="entry name" value="3-5_Exoribonuclease"/>
</dbReference>
<dbReference type="InterPro" id="IPR012337">
    <property type="entry name" value="RNaseH-like_sf"/>
</dbReference>
<gene>
    <name evidence="5" type="ORF">GCM10010365_10860</name>
</gene>
<evidence type="ECO:0000313" key="6">
    <source>
        <dbReference type="Proteomes" id="UP000622166"/>
    </source>
</evidence>
<name>A0A918UDQ1_9ACTN</name>
<organism evidence="5 6">
    <name type="scientific">Streptomyces poonensis</name>
    <dbReference type="NCBI Taxonomy" id="68255"/>
    <lineage>
        <taxon>Bacteria</taxon>
        <taxon>Bacillati</taxon>
        <taxon>Actinomycetota</taxon>
        <taxon>Actinomycetes</taxon>
        <taxon>Kitasatosporales</taxon>
        <taxon>Streptomycetaceae</taxon>
        <taxon>Streptomyces</taxon>
    </lineage>
</organism>
<reference evidence="5" key="2">
    <citation type="submission" date="2020-09" db="EMBL/GenBank/DDBJ databases">
        <authorList>
            <person name="Sun Q."/>
            <person name="Ohkuma M."/>
        </authorList>
    </citation>
    <scope>NUCLEOTIDE SEQUENCE</scope>
    <source>
        <strain evidence="5">JCM 4815</strain>
    </source>
</reference>
<keyword evidence="1" id="KW-0540">Nuclease</keyword>
<protein>
    <submittedName>
        <fullName evidence="5">DNA polymerase III</fullName>
    </submittedName>
</protein>
<dbReference type="InterPro" id="IPR036397">
    <property type="entry name" value="RNaseH_sf"/>
</dbReference>
<sequence length="237" mass="26039">MLCVADGKQDVRCRIRARLPTLGPMRHESALLNVIDVEATCWDGQPPPGSVNEIIEIGLTVVDVPARRRVSRHRVLVRPARSAVSDFCTQLTGLTQAEVERGVPFAEACRILVEEYGAGERPWASWGEYDRRQFARQSQADGVAYPFGSPAEGTHTNAKAVFAAAYGLRRRPGMDQALRIAGLPLEGRHHRGEDDAWNIAALVLDLLDRGAWPATATAAQLVPSTRRRRTQAADGKR</sequence>
<dbReference type="CDD" id="cd06133">
    <property type="entry name" value="ERI-1_3'hExo_like"/>
    <property type="match status" value="1"/>
</dbReference>
<dbReference type="SUPFAM" id="SSF53098">
    <property type="entry name" value="Ribonuclease H-like"/>
    <property type="match status" value="1"/>
</dbReference>
<dbReference type="AlphaFoldDB" id="A0A918UDQ1"/>
<dbReference type="GO" id="GO:0000175">
    <property type="term" value="F:3'-5'-RNA exonuclease activity"/>
    <property type="evidence" value="ECO:0007669"/>
    <property type="project" value="InterPro"/>
</dbReference>
<dbReference type="InterPro" id="IPR047201">
    <property type="entry name" value="ERI-1_3'hExo-like"/>
</dbReference>
<keyword evidence="2" id="KW-0378">Hydrolase</keyword>
<dbReference type="Gene3D" id="3.30.420.10">
    <property type="entry name" value="Ribonuclease H-like superfamily/Ribonuclease H"/>
    <property type="match status" value="1"/>
</dbReference>
<evidence type="ECO:0000256" key="2">
    <source>
        <dbReference type="ARBA" id="ARBA00022801"/>
    </source>
</evidence>
<dbReference type="PANTHER" id="PTHR23044">
    <property type="entry name" value="3'-5' EXONUCLEASE ERI1-RELATED"/>
    <property type="match status" value="1"/>
</dbReference>
<dbReference type="InterPro" id="IPR013520">
    <property type="entry name" value="Ribonucl_H"/>
</dbReference>
<dbReference type="PANTHER" id="PTHR23044:SF61">
    <property type="entry name" value="3'-5' EXORIBONUCLEASE 1-RELATED"/>
    <property type="match status" value="1"/>
</dbReference>
<keyword evidence="3" id="KW-0269">Exonuclease</keyword>
<proteinExistence type="predicted"/>
<accession>A0A918UDQ1</accession>
<reference evidence="5" key="1">
    <citation type="journal article" date="2014" name="Int. J. Syst. Evol. Microbiol.">
        <title>Complete genome sequence of Corynebacterium casei LMG S-19264T (=DSM 44701T), isolated from a smear-ripened cheese.</title>
        <authorList>
            <consortium name="US DOE Joint Genome Institute (JGI-PGF)"/>
            <person name="Walter F."/>
            <person name="Albersmeier A."/>
            <person name="Kalinowski J."/>
            <person name="Ruckert C."/>
        </authorList>
    </citation>
    <scope>NUCLEOTIDE SEQUENCE</scope>
    <source>
        <strain evidence="5">JCM 4815</strain>
    </source>
</reference>
<evidence type="ECO:0000256" key="1">
    <source>
        <dbReference type="ARBA" id="ARBA00022722"/>
    </source>
</evidence>
<dbReference type="SMART" id="SM00479">
    <property type="entry name" value="EXOIII"/>
    <property type="match status" value="1"/>
</dbReference>
<dbReference type="Pfam" id="PF00929">
    <property type="entry name" value="RNase_T"/>
    <property type="match status" value="1"/>
</dbReference>